<keyword evidence="4" id="KW-1185">Reference proteome</keyword>
<organism evidence="3 4">
    <name type="scientific">Pseudomonas maioricensis</name>
    <dbReference type="NCBI Taxonomy" id="1766623"/>
    <lineage>
        <taxon>Bacteria</taxon>
        <taxon>Pseudomonadati</taxon>
        <taxon>Pseudomonadota</taxon>
        <taxon>Gammaproteobacteria</taxon>
        <taxon>Pseudomonadales</taxon>
        <taxon>Pseudomonadaceae</taxon>
        <taxon>Pseudomonas</taxon>
    </lineage>
</organism>
<dbReference type="Pfam" id="PF20178">
    <property type="entry name" value="ToxA_N"/>
    <property type="match status" value="1"/>
</dbReference>
<evidence type="ECO:0000256" key="1">
    <source>
        <dbReference type="SAM" id="MobiDB-lite"/>
    </source>
</evidence>
<feature type="domain" description="Dermonecrotic toxin N-terminal" evidence="2">
    <location>
        <begin position="357"/>
        <end position="615"/>
    </location>
</feature>
<dbReference type="RefSeq" id="WP_243248126.1">
    <property type="nucleotide sequence ID" value="NZ_LOHG01000016.1"/>
</dbReference>
<feature type="region of interest" description="Disordered" evidence="1">
    <location>
        <begin position="954"/>
        <end position="991"/>
    </location>
</feature>
<evidence type="ECO:0000259" key="2">
    <source>
        <dbReference type="Pfam" id="PF20178"/>
    </source>
</evidence>
<dbReference type="EMBL" id="LOHG01000016">
    <property type="protein sequence ID" value="MCI8212057.1"/>
    <property type="molecule type" value="Genomic_DNA"/>
</dbReference>
<reference evidence="3 4" key="1">
    <citation type="submission" date="2015-12" db="EMBL/GenBank/DDBJ databases">
        <title>Phylogenomics in the description of a new species in the Pseudomonas syringae group.</title>
        <authorList>
            <person name="Busquets A."/>
            <person name="Gomila M."/>
            <person name="Beiki F."/>
            <person name="Rahimian H."/>
            <person name="Mulet M."/>
            <person name="Sanchez D."/>
            <person name="Garcia-Valdes E."/>
            <person name="Lalucat J."/>
        </authorList>
    </citation>
    <scope>NUCLEOTIDE SEQUENCE [LARGE SCALE GENOMIC DNA]</scope>
    <source>
        <strain evidence="3 4">S25</strain>
    </source>
</reference>
<accession>A0ABS9ZRB5</accession>
<feature type="compositionally biased region" description="Basic and acidic residues" evidence="1">
    <location>
        <begin position="961"/>
        <end position="976"/>
    </location>
</feature>
<dbReference type="Proteomes" id="UP001320513">
    <property type="component" value="Unassembled WGS sequence"/>
</dbReference>
<proteinExistence type="predicted"/>
<protein>
    <recommendedName>
        <fullName evidence="2">Dermonecrotic toxin N-terminal domain-containing protein</fullName>
    </recommendedName>
</protein>
<evidence type="ECO:0000313" key="4">
    <source>
        <dbReference type="Proteomes" id="UP001320513"/>
    </source>
</evidence>
<name>A0ABS9ZRB5_9PSED</name>
<evidence type="ECO:0000313" key="3">
    <source>
        <dbReference type="EMBL" id="MCI8212057.1"/>
    </source>
</evidence>
<sequence length="1352" mass="149184">MNDSQTTAVPVTSDEWTGLVRDLVVFDSLPPSFPEDLNQSRITEHLQRILNYVGSACEQLDALNTYQSWRSRFHGAARAVNSLLEALDRADHISNEVLLAVTPQLVEQRQAGLLAQAQLQVCEGTLSPADLQALQYALGLADEPEDNVVHLEVGLGDPEEPVVFNGAFIVSTEQSLKNPALDEPALLFVPGLEGGLQKFASLQGLKEQLVFTLGAGDEVSLWQHVSDAQRTSAMAAPIKLTTRVITMQPVLYGVSRQLRVFEADSHAQQARTGEASMAQRETLARLHRELAHAMGVALDEARERAIDLIAEQQRTAELVPQLPAWLLNASLEVRQDYAQKLIEFHAAAARLESSLEARLPTFEVFTARCVSARVKQDLGLDIDTDQLVIDLPKSVHKHVDIDPQYGSPLHHKPWTASEARVQSSLSELARQNFDDKDEHTKARMGMVRVSYPPSPTLSGLQGINGDYLLRIVPQLDVAGQYRTLLRSVFRLRSPASSSDAELMLGAYEQQIVLDGFCARQRGRLSVAGYALLNQAARARSTSTLSAAGVYISRLVFKPGQAVTGARSTRTLQGLSVIEHPASGKVLVYLPNVPDGECFIETDSVQDARQRLISSLLRLPARVAWLASCVEEASEHKTAEGYIHEALRRGFEGFIAIVPALDLLLSEQQLHLREDLLYEHSRRVARSNHDLKGEANERRNGVYLLFFRGVISFVPGLGVLFSVQDGWSDGHASAKAFREGHLDEGLLLAGSTLISMLDVLLSVIPAGSTVTALAILARRATRLRQAAGLTRPLPSMARRSYVVKPFIGYETDISLLNAVPQVGRDAGTWLKDGELFIYRQGKAYQVYRRPGEQTLRLKKSAAHGYEAPVRQLGGQWVYHTDVGLRAGGRSFVAEILLVEARGSVSNRKGARELLDQFAFPADQQQRMELLLAEHYRKTKTLPDWAEQYRRPQEALAAPVPVKRKEPDSPQVEPDRRPPQPVAGPSRPDTSVDAWTGWEKTVDNLTLMDQVSFNPPVFRLDFTHDYDLIRIGQKFYEILPAGGQRRTNTAFIRNPSTQAPCRNFAELSEVLRRNPNAQPLMAKYQPATGQWAVEGPLFNRRIETYVAEARPGFTDITNIVLAQKLYELADTSTSTITATRMINVKATLNAWRAGHGAPLAHLNDPLLMLNKAQPVWESGARWRWNISYESSLHTFERLDFATDNPVTVEWLIRLVSDAGGGAGSAGLRGLMSDVLGRNGYTILHNELKAGGRDFIAFRRAGQDEVYLLYLRRAQNSTLTTVSAAEPFSTAQGDGLVGLLTANHAGQPIAQILEQAAQQGKVIKLMGGTNVVSQSSHGTQVFVIRLSDDFSISTR</sequence>
<dbReference type="InterPro" id="IPR046673">
    <property type="entry name" value="ToxA_N"/>
</dbReference>
<comment type="caution">
    <text evidence="3">The sequence shown here is derived from an EMBL/GenBank/DDBJ whole genome shotgun (WGS) entry which is preliminary data.</text>
</comment>
<gene>
    <name evidence="3" type="ORF">AUC61_21215</name>
</gene>